<keyword evidence="4 5" id="KW-0143">Chaperone</keyword>
<evidence type="ECO:0000256" key="4">
    <source>
        <dbReference type="ARBA" id="ARBA00023186"/>
    </source>
</evidence>
<comment type="domain">
    <text evidence="5">The PRC barrel domain binds ribosomal protein uS19.</text>
</comment>
<dbReference type="SUPFAM" id="SSF50447">
    <property type="entry name" value="Translation proteins"/>
    <property type="match status" value="1"/>
</dbReference>
<evidence type="ECO:0000256" key="5">
    <source>
        <dbReference type="HAMAP-Rule" id="MF_00014"/>
    </source>
</evidence>
<dbReference type="GO" id="GO:0005737">
    <property type="term" value="C:cytoplasm"/>
    <property type="evidence" value="ECO:0007669"/>
    <property type="project" value="UniProtKB-SubCell"/>
</dbReference>
<evidence type="ECO:0000256" key="1">
    <source>
        <dbReference type="ARBA" id="ARBA00022490"/>
    </source>
</evidence>
<keyword evidence="8" id="KW-1185">Reference proteome</keyword>
<evidence type="ECO:0000259" key="6">
    <source>
        <dbReference type="Pfam" id="PF01782"/>
    </source>
</evidence>
<comment type="similarity">
    <text evidence="5">Belongs to the RimM family.</text>
</comment>
<dbReference type="RefSeq" id="WP_146820571.1">
    <property type="nucleotide sequence ID" value="NZ_CP029077.1"/>
</dbReference>
<keyword evidence="3 5" id="KW-0698">rRNA processing</keyword>
<accession>A0A5B8XDH2</accession>
<comment type="function">
    <text evidence="5">An accessory protein needed during the final step in the assembly of 30S ribosomal subunit, possibly for assembly of the head region. Essential for efficient processing of 16S rRNA. May be needed both before and after RbfA during the maturation of 16S rRNA. It has affinity for free ribosomal 30S subunits but not for 70S ribosomes.</text>
</comment>
<dbReference type="InterPro" id="IPR009000">
    <property type="entry name" value="Transl_B-barrel_sf"/>
</dbReference>
<dbReference type="InterPro" id="IPR036976">
    <property type="entry name" value="RimM_N_sf"/>
</dbReference>
<dbReference type="AlphaFoldDB" id="A0A5B8XDH2"/>
<comment type="subunit">
    <text evidence="5">Binds ribosomal protein uS19.</text>
</comment>
<organism evidence="7 8">
    <name type="scientific">Candidatus Deianiraea vastatrix</name>
    <dbReference type="NCBI Taxonomy" id="2163644"/>
    <lineage>
        <taxon>Bacteria</taxon>
        <taxon>Pseudomonadati</taxon>
        <taxon>Pseudomonadota</taxon>
        <taxon>Alphaproteobacteria</taxon>
        <taxon>Rickettsiales</taxon>
        <taxon>Candidatus Deianiraeaceae</taxon>
        <taxon>Candidatus Deianiraea</taxon>
    </lineage>
</organism>
<evidence type="ECO:0000256" key="2">
    <source>
        <dbReference type="ARBA" id="ARBA00022517"/>
    </source>
</evidence>
<keyword evidence="1 5" id="KW-0963">Cytoplasm</keyword>
<sequence>MTKLVKIGTIISAFGIKGQVKIYSEVNDLDQFSKLTKFANGDIFELKSCKKHKNDIWISQIEGFASRNDIEKLVKTEIFCYQSDFPKLKNNEFYEFEVIGYDIVENSVKIGKLVEFLHFKSTKMLKIELCDKNFSRGNIDKNGFLFVDSRDIISIKEGIINIQNIKNIITVS</sequence>
<evidence type="ECO:0000313" key="8">
    <source>
        <dbReference type="Proteomes" id="UP000321934"/>
    </source>
</evidence>
<proteinExistence type="inferred from homology"/>
<name>A0A5B8XDH2_9RICK</name>
<dbReference type="GO" id="GO:0006364">
    <property type="term" value="P:rRNA processing"/>
    <property type="evidence" value="ECO:0007669"/>
    <property type="project" value="UniProtKB-UniRule"/>
</dbReference>
<dbReference type="Gene3D" id="2.40.30.60">
    <property type="entry name" value="RimM"/>
    <property type="match status" value="1"/>
</dbReference>
<comment type="subcellular location">
    <subcellularLocation>
        <location evidence="5">Cytoplasm</location>
    </subcellularLocation>
</comment>
<dbReference type="InterPro" id="IPR011961">
    <property type="entry name" value="RimM"/>
</dbReference>
<keyword evidence="2 5" id="KW-0690">Ribosome biogenesis</keyword>
<dbReference type="HAMAP" id="MF_00014">
    <property type="entry name" value="Ribosome_mat_RimM"/>
    <property type="match status" value="1"/>
</dbReference>
<evidence type="ECO:0000256" key="3">
    <source>
        <dbReference type="ARBA" id="ARBA00022552"/>
    </source>
</evidence>
<gene>
    <name evidence="5" type="primary">rimM</name>
    <name evidence="7" type="ORF">Deia_00493</name>
</gene>
<dbReference type="GO" id="GO:0005840">
    <property type="term" value="C:ribosome"/>
    <property type="evidence" value="ECO:0007669"/>
    <property type="project" value="InterPro"/>
</dbReference>
<dbReference type="GO" id="GO:0043022">
    <property type="term" value="F:ribosome binding"/>
    <property type="evidence" value="ECO:0007669"/>
    <property type="project" value="InterPro"/>
</dbReference>
<dbReference type="NCBIfam" id="TIGR02273">
    <property type="entry name" value="16S_RimM"/>
    <property type="match status" value="1"/>
</dbReference>
<dbReference type="EMBL" id="CP029077">
    <property type="protein sequence ID" value="QED23290.1"/>
    <property type="molecule type" value="Genomic_DNA"/>
</dbReference>
<protein>
    <recommendedName>
        <fullName evidence="5">Ribosome maturation factor RimM</fullName>
    </recommendedName>
</protein>
<reference evidence="7 8" key="1">
    <citation type="journal article" date="2019" name="ISME J.">
        <title>Deianiraea, an extracellular bacterium associated with the ciliate Paramecium, suggests an alternative scenario for the evolution of Rickettsiales.</title>
        <authorList>
            <person name="Castelli M."/>
            <person name="Sabaneyeva E."/>
            <person name="Lanzoni O."/>
            <person name="Lebedeva N."/>
            <person name="Floriano A.M."/>
            <person name="Gaiarsa S."/>
            <person name="Benken K."/>
            <person name="Modeo L."/>
            <person name="Bandi C."/>
            <person name="Potekhin A."/>
            <person name="Sassera D."/>
            <person name="Petroni G."/>
        </authorList>
    </citation>
    <scope>NUCLEOTIDE SEQUENCE [LARGE SCALE GENOMIC DNA]</scope>
    <source>
        <strain evidence="7">CyL4-1</strain>
    </source>
</reference>
<dbReference type="Pfam" id="PF01782">
    <property type="entry name" value="RimM"/>
    <property type="match status" value="1"/>
</dbReference>
<evidence type="ECO:0000313" key="7">
    <source>
        <dbReference type="EMBL" id="QED23290.1"/>
    </source>
</evidence>
<dbReference type="PANTHER" id="PTHR33692:SF1">
    <property type="entry name" value="RIBOSOME MATURATION FACTOR RIMM"/>
    <property type="match status" value="1"/>
</dbReference>
<dbReference type="GO" id="GO:0042274">
    <property type="term" value="P:ribosomal small subunit biogenesis"/>
    <property type="evidence" value="ECO:0007669"/>
    <property type="project" value="UniProtKB-UniRule"/>
</dbReference>
<dbReference type="InterPro" id="IPR002676">
    <property type="entry name" value="RimM_N"/>
</dbReference>
<dbReference type="Proteomes" id="UP000321934">
    <property type="component" value="Chromosome"/>
</dbReference>
<feature type="domain" description="RimM N-terminal" evidence="6">
    <location>
        <begin position="7"/>
        <end position="83"/>
    </location>
</feature>
<dbReference type="OrthoDB" id="9788191at2"/>
<dbReference type="PANTHER" id="PTHR33692">
    <property type="entry name" value="RIBOSOME MATURATION FACTOR RIMM"/>
    <property type="match status" value="1"/>
</dbReference>